<feature type="transmembrane region" description="Helical" evidence="1">
    <location>
        <begin position="249"/>
        <end position="267"/>
    </location>
</feature>
<feature type="transmembrane region" description="Helical" evidence="1">
    <location>
        <begin position="133"/>
        <end position="152"/>
    </location>
</feature>
<comment type="caution">
    <text evidence="2">The sequence shown here is derived from an EMBL/GenBank/DDBJ whole genome shotgun (WGS) entry which is preliminary data.</text>
</comment>
<dbReference type="AlphaFoldDB" id="A0A8S1RFS4"/>
<feature type="transmembrane region" description="Helical" evidence="1">
    <location>
        <begin position="60"/>
        <end position="79"/>
    </location>
</feature>
<evidence type="ECO:0000313" key="3">
    <source>
        <dbReference type="Proteomes" id="UP000692954"/>
    </source>
</evidence>
<feature type="transmembrane region" description="Helical" evidence="1">
    <location>
        <begin position="350"/>
        <end position="368"/>
    </location>
</feature>
<evidence type="ECO:0008006" key="4">
    <source>
        <dbReference type="Google" id="ProtNLM"/>
    </source>
</evidence>
<feature type="transmembrane region" description="Helical" evidence="1">
    <location>
        <begin position="164"/>
        <end position="182"/>
    </location>
</feature>
<evidence type="ECO:0000256" key="1">
    <source>
        <dbReference type="SAM" id="Phobius"/>
    </source>
</evidence>
<name>A0A8S1RFS4_9CILI</name>
<feature type="transmembrane region" description="Helical" evidence="1">
    <location>
        <begin position="223"/>
        <end position="243"/>
    </location>
</feature>
<dbReference type="OrthoDB" id="310497at2759"/>
<evidence type="ECO:0000313" key="2">
    <source>
        <dbReference type="EMBL" id="CAD8126153.1"/>
    </source>
</evidence>
<feature type="transmembrane region" description="Helical" evidence="1">
    <location>
        <begin position="325"/>
        <end position="344"/>
    </location>
</feature>
<gene>
    <name evidence="2" type="ORF">PSON_ATCC_30995.1.T1650045</name>
</gene>
<feature type="transmembrane region" description="Helical" evidence="1">
    <location>
        <begin position="197"/>
        <end position="216"/>
    </location>
</feature>
<keyword evidence="1" id="KW-1133">Transmembrane helix</keyword>
<keyword evidence="1" id="KW-0472">Membrane</keyword>
<sequence length="408" mass="47742">MSQENNQTSSFIFLEQNQIQEVKYPDLSTYIPPPSYNTLIFCENKEVEISQMRFQFLYNFYKLQAKSFLIVLVIQILGLEKWFMQISTRFTEVKLMGYYQRYEQFKIFSPGSTYDQYETWRQDQQYIITQVRWTLYVILGLLILNTLAIVIGRFNQNIVRYQKSLFYSQAVLIGLSLVGYTGKNKDNYYVHKELCKVIIITNSILLLNSFVNLLLIKIRKLNYYNIFATNLIYLQIPLNFFLILQFGEFSGQVLLYQTFVIYGFYYFNQLNHSLLINPEDLPAHKDFIKKIKEILLDPATTNNMPQPQEGLQTIQQSINIERRSLSLIGILVVQIILICLICLICMIGDTIFGILLLISIISLFSFLFETQVASKSQGFEDKYIAASMVYIDILSPLKNLLRSIEIKI</sequence>
<dbReference type="EMBL" id="CAJJDN010000165">
    <property type="protein sequence ID" value="CAD8126153.1"/>
    <property type="molecule type" value="Genomic_DNA"/>
</dbReference>
<reference evidence="2" key="1">
    <citation type="submission" date="2021-01" db="EMBL/GenBank/DDBJ databases">
        <authorList>
            <consortium name="Genoscope - CEA"/>
            <person name="William W."/>
        </authorList>
    </citation>
    <scope>NUCLEOTIDE SEQUENCE</scope>
</reference>
<keyword evidence="1" id="KW-0812">Transmembrane</keyword>
<proteinExistence type="predicted"/>
<dbReference type="Proteomes" id="UP000692954">
    <property type="component" value="Unassembled WGS sequence"/>
</dbReference>
<keyword evidence="3" id="KW-1185">Reference proteome</keyword>
<protein>
    <recommendedName>
        <fullName evidence="4">Transmembrane protein</fullName>
    </recommendedName>
</protein>
<accession>A0A8S1RFS4</accession>
<organism evidence="2 3">
    <name type="scientific">Paramecium sonneborni</name>
    <dbReference type="NCBI Taxonomy" id="65129"/>
    <lineage>
        <taxon>Eukaryota</taxon>
        <taxon>Sar</taxon>
        <taxon>Alveolata</taxon>
        <taxon>Ciliophora</taxon>
        <taxon>Intramacronucleata</taxon>
        <taxon>Oligohymenophorea</taxon>
        <taxon>Peniculida</taxon>
        <taxon>Parameciidae</taxon>
        <taxon>Paramecium</taxon>
    </lineage>
</organism>